<dbReference type="NCBIfam" id="NF005559">
    <property type="entry name" value="PRK07231.1"/>
    <property type="match status" value="1"/>
</dbReference>
<dbReference type="EMBL" id="PDVP01000017">
    <property type="protein sequence ID" value="PHP65187.1"/>
    <property type="molecule type" value="Genomic_DNA"/>
</dbReference>
<keyword evidence="5" id="KW-1185">Reference proteome</keyword>
<accession>A0A2G1QI17</accession>
<dbReference type="PRINTS" id="PR00081">
    <property type="entry name" value="GDHRDH"/>
</dbReference>
<dbReference type="FunFam" id="3.40.50.720:FF:000084">
    <property type="entry name" value="Short-chain dehydrogenase reductase"/>
    <property type="match status" value="1"/>
</dbReference>
<dbReference type="CDD" id="cd05233">
    <property type="entry name" value="SDR_c"/>
    <property type="match status" value="1"/>
</dbReference>
<dbReference type="PROSITE" id="PS00061">
    <property type="entry name" value="ADH_SHORT"/>
    <property type="match status" value="1"/>
</dbReference>
<evidence type="ECO:0000256" key="1">
    <source>
        <dbReference type="ARBA" id="ARBA00006484"/>
    </source>
</evidence>
<dbReference type="AlphaFoldDB" id="A0A2G1QI17"/>
<sequence length="246" mass="25841">MPALDDNRPVALVTGAAGGIGLAISRRLAEDGFAVVMTDINEERLAAAAQTVAGETSTRTVDMTDVAALEVLVAELPRLDALVNNAGIFDTNPVEKLTGDDFRRMYEINTVALFELSRLAVARMASQGGGRIVNIASRAFLGAVSCAHYAASKGAVVSLTRSMALEVASSNILVNAVAPGIIDTPLLQAWDQAERDRMARYQPLGRIGQPEDIANMVSFLASPRTDYITGQVIVVDGGRSVGGGNV</sequence>
<dbReference type="InterPro" id="IPR036291">
    <property type="entry name" value="NAD(P)-bd_dom_sf"/>
</dbReference>
<dbReference type="Proteomes" id="UP000221168">
    <property type="component" value="Unassembled WGS sequence"/>
</dbReference>
<dbReference type="Pfam" id="PF13561">
    <property type="entry name" value="adh_short_C2"/>
    <property type="match status" value="1"/>
</dbReference>
<evidence type="ECO:0000259" key="3">
    <source>
        <dbReference type="SMART" id="SM00822"/>
    </source>
</evidence>
<comment type="caution">
    <text evidence="4">The sequence shown here is derived from an EMBL/GenBank/DDBJ whole genome shotgun (WGS) entry which is preliminary data.</text>
</comment>
<organism evidence="4 5">
    <name type="scientific">Zhengella mangrovi</name>
    <dbReference type="NCBI Taxonomy" id="1982044"/>
    <lineage>
        <taxon>Bacteria</taxon>
        <taxon>Pseudomonadati</taxon>
        <taxon>Pseudomonadota</taxon>
        <taxon>Alphaproteobacteria</taxon>
        <taxon>Hyphomicrobiales</taxon>
        <taxon>Notoacmeibacteraceae</taxon>
        <taxon>Zhengella</taxon>
    </lineage>
</organism>
<feature type="domain" description="Ketoreductase" evidence="3">
    <location>
        <begin position="9"/>
        <end position="184"/>
    </location>
</feature>
<evidence type="ECO:0000313" key="4">
    <source>
        <dbReference type="EMBL" id="PHP65187.1"/>
    </source>
</evidence>
<dbReference type="InterPro" id="IPR002347">
    <property type="entry name" value="SDR_fam"/>
</dbReference>
<evidence type="ECO:0000313" key="5">
    <source>
        <dbReference type="Proteomes" id="UP000221168"/>
    </source>
</evidence>
<dbReference type="PRINTS" id="PR00080">
    <property type="entry name" value="SDRFAMILY"/>
</dbReference>
<proteinExistence type="inferred from homology"/>
<keyword evidence="2" id="KW-0560">Oxidoreductase</keyword>
<gene>
    <name evidence="4" type="ORF">CSC94_19935</name>
</gene>
<dbReference type="PANTHER" id="PTHR42760:SF133">
    <property type="entry name" value="3-OXOACYL-[ACYL-CARRIER-PROTEIN] REDUCTASE"/>
    <property type="match status" value="1"/>
</dbReference>
<reference evidence="4 5" key="1">
    <citation type="submission" date="2017-10" db="EMBL/GenBank/DDBJ databases">
        <title>Sedimentibacterium mangrovi gen. nov., sp. nov., a novel member of family Phyllobacteriacea isolated from mangrove sediment.</title>
        <authorList>
            <person name="Liao H."/>
            <person name="Tian Y."/>
        </authorList>
    </citation>
    <scope>NUCLEOTIDE SEQUENCE [LARGE SCALE GENOMIC DNA]</scope>
    <source>
        <strain evidence="4 5">X9-2-2</strain>
    </source>
</reference>
<dbReference type="InterPro" id="IPR020904">
    <property type="entry name" value="Sc_DH/Rdtase_CS"/>
</dbReference>
<dbReference type="SMART" id="SM00822">
    <property type="entry name" value="PKS_KR"/>
    <property type="match status" value="1"/>
</dbReference>
<dbReference type="PANTHER" id="PTHR42760">
    <property type="entry name" value="SHORT-CHAIN DEHYDROGENASES/REDUCTASES FAMILY MEMBER"/>
    <property type="match status" value="1"/>
</dbReference>
<dbReference type="Gene3D" id="3.40.50.720">
    <property type="entry name" value="NAD(P)-binding Rossmann-like Domain"/>
    <property type="match status" value="1"/>
</dbReference>
<evidence type="ECO:0000256" key="2">
    <source>
        <dbReference type="ARBA" id="ARBA00023002"/>
    </source>
</evidence>
<name>A0A2G1QI17_9HYPH</name>
<dbReference type="RefSeq" id="WP_099308145.1">
    <property type="nucleotide sequence ID" value="NZ_PDVP01000017.1"/>
</dbReference>
<dbReference type="InterPro" id="IPR057326">
    <property type="entry name" value="KR_dom"/>
</dbReference>
<comment type="similarity">
    <text evidence="1">Belongs to the short-chain dehydrogenases/reductases (SDR) family.</text>
</comment>
<dbReference type="SUPFAM" id="SSF51735">
    <property type="entry name" value="NAD(P)-binding Rossmann-fold domains"/>
    <property type="match status" value="1"/>
</dbReference>
<protein>
    <submittedName>
        <fullName evidence="4">Short-chain dehydrogenase</fullName>
    </submittedName>
</protein>
<dbReference type="OrthoDB" id="7255009at2"/>
<dbReference type="GO" id="GO:0016616">
    <property type="term" value="F:oxidoreductase activity, acting on the CH-OH group of donors, NAD or NADP as acceptor"/>
    <property type="evidence" value="ECO:0007669"/>
    <property type="project" value="TreeGrafter"/>
</dbReference>